<feature type="transmembrane region" description="Helical" evidence="1">
    <location>
        <begin position="12"/>
        <end position="34"/>
    </location>
</feature>
<keyword evidence="1" id="KW-0472">Membrane</keyword>
<dbReference type="Proteomes" id="UP001596109">
    <property type="component" value="Unassembled WGS sequence"/>
</dbReference>
<sequence>MNKALQMMFWGYLFVFFRIHFGFDLLADPIGYYLLYAGSARLIDQYPHARKAKIAAGLGIVISFPSIFINLSEVHHSGWEMYGSALLVLKLIVAYFIFAVLKSIVHDFADRALISRTNRVFNFYIGIHLLALFLSSFSTNVSGDLWIAFPFILGLGVVIMDIAFLLLLGAIRRNAPAHRYDLSV</sequence>
<gene>
    <name evidence="2" type="ORF">ACFPRA_11280</name>
</gene>
<feature type="transmembrane region" description="Helical" evidence="1">
    <location>
        <begin position="145"/>
        <end position="171"/>
    </location>
</feature>
<evidence type="ECO:0000256" key="1">
    <source>
        <dbReference type="SAM" id="Phobius"/>
    </source>
</evidence>
<feature type="transmembrane region" description="Helical" evidence="1">
    <location>
        <begin position="54"/>
        <end position="71"/>
    </location>
</feature>
<feature type="transmembrane region" description="Helical" evidence="1">
    <location>
        <begin position="83"/>
        <end position="101"/>
    </location>
</feature>
<name>A0ABW0TJ52_9BACL</name>
<evidence type="ECO:0000313" key="3">
    <source>
        <dbReference type="Proteomes" id="UP001596109"/>
    </source>
</evidence>
<reference evidence="3" key="1">
    <citation type="journal article" date="2019" name="Int. J. Syst. Evol. Microbiol.">
        <title>The Global Catalogue of Microorganisms (GCM) 10K type strain sequencing project: providing services to taxonomists for standard genome sequencing and annotation.</title>
        <authorList>
            <consortium name="The Broad Institute Genomics Platform"/>
            <consortium name="The Broad Institute Genome Sequencing Center for Infectious Disease"/>
            <person name="Wu L."/>
            <person name="Ma J."/>
        </authorList>
    </citation>
    <scope>NUCLEOTIDE SEQUENCE [LARGE SCALE GENOMIC DNA]</scope>
    <source>
        <strain evidence="3">CGMCC 4.1434</strain>
    </source>
</reference>
<dbReference type="EMBL" id="JBHSNO010000005">
    <property type="protein sequence ID" value="MFC5589474.1"/>
    <property type="molecule type" value="Genomic_DNA"/>
</dbReference>
<keyword evidence="1" id="KW-1133">Transmembrane helix</keyword>
<feature type="transmembrane region" description="Helical" evidence="1">
    <location>
        <begin position="121"/>
        <end position="139"/>
    </location>
</feature>
<comment type="caution">
    <text evidence="2">The sequence shown here is derived from an EMBL/GenBank/DDBJ whole genome shotgun (WGS) entry which is preliminary data.</text>
</comment>
<dbReference type="RefSeq" id="WP_381434203.1">
    <property type="nucleotide sequence ID" value="NZ_JBHSNO010000005.1"/>
</dbReference>
<keyword evidence="3" id="KW-1185">Reference proteome</keyword>
<organism evidence="2 3">
    <name type="scientific">Sporosarcina soli</name>
    <dbReference type="NCBI Taxonomy" id="334736"/>
    <lineage>
        <taxon>Bacteria</taxon>
        <taxon>Bacillati</taxon>
        <taxon>Bacillota</taxon>
        <taxon>Bacilli</taxon>
        <taxon>Bacillales</taxon>
        <taxon>Caryophanaceae</taxon>
        <taxon>Sporosarcina</taxon>
    </lineage>
</organism>
<proteinExistence type="predicted"/>
<accession>A0ABW0TJ52</accession>
<protein>
    <recommendedName>
        <fullName evidence="4">Membrane protein DUF2306</fullName>
    </recommendedName>
</protein>
<evidence type="ECO:0008006" key="4">
    <source>
        <dbReference type="Google" id="ProtNLM"/>
    </source>
</evidence>
<evidence type="ECO:0000313" key="2">
    <source>
        <dbReference type="EMBL" id="MFC5589474.1"/>
    </source>
</evidence>
<keyword evidence="1" id="KW-0812">Transmembrane</keyword>